<dbReference type="EMBL" id="MPUH01000063">
    <property type="protein sequence ID" value="OMJ92349.1"/>
    <property type="molecule type" value="Genomic_DNA"/>
</dbReference>
<dbReference type="Pfam" id="PF22600">
    <property type="entry name" value="MTPAP-like_central"/>
    <property type="match status" value="1"/>
</dbReference>
<reference evidence="2 3" key="1">
    <citation type="submission" date="2016-11" db="EMBL/GenBank/DDBJ databases">
        <title>The macronuclear genome of Stentor coeruleus: a giant cell with tiny introns.</title>
        <authorList>
            <person name="Slabodnick M."/>
            <person name="Ruby J.G."/>
            <person name="Reiff S.B."/>
            <person name="Swart E.C."/>
            <person name="Gosai S."/>
            <person name="Prabakaran S."/>
            <person name="Witkowska E."/>
            <person name="Larue G.E."/>
            <person name="Fisher S."/>
            <person name="Freeman R.M."/>
            <person name="Gunawardena J."/>
            <person name="Chu W."/>
            <person name="Stover N.A."/>
            <person name="Gregory B.D."/>
            <person name="Nowacki M."/>
            <person name="Derisi J."/>
            <person name="Roy S.W."/>
            <person name="Marshall W.F."/>
            <person name="Sood P."/>
        </authorList>
    </citation>
    <scope>NUCLEOTIDE SEQUENCE [LARGE SCALE GENOMIC DNA]</scope>
    <source>
        <strain evidence="2">WM001</strain>
    </source>
</reference>
<evidence type="ECO:0000259" key="1">
    <source>
        <dbReference type="Pfam" id="PF22600"/>
    </source>
</evidence>
<proteinExistence type="predicted"/>
<dbReference type="Gene3D" id="1.10.1410.10">
    <property type="match status" value="1"/>
</dbReference>
<dbReference type="GO" id="GO:0016779">
    <property type="term" value="F:nucleotidyltransferase activity"/>
    <property type="evidence" value="ECO:0007669"/>
    <property type="project" value="TreeGrafter"/>
</dbReference>
<dbReference type="AlphaFoldDB" id="A0A1R2CTJ9"/>
<accession>A0A1R2CTJ9</accession>
<sequence>MEILESYLCKSSTKNFYEEHKQAFSDEFFIGMICQNCLSNPTLENARILLDLLDQQSNLTNEKILLILIHVLQTILENSHKQREIESLFECTSYICLKRNTPLVISKLRHLFNSLLERVDCSLGLTLLDIYKKHLKFEGHYASKLSNVNLEHLDVKAKCTAAERFKVTTQVYEICLEKEGYDVLNMIAYRCIDHALRYEIDDFTGYTQSIEGQLVKVKDKLSYEERVKISKIYQSGIKKIKADVNNTLVKELESLKFTDSTHMDPKFIDFTYLIEDLLQFNLSDQVIKNRLKSLHGKYKGKVFAGELSNALKAVRDDEPGYRAMNRISGVLKPLKLLSRIEYKKYKRNERIINCHEPVYEEIKTIENVNFDSLSKVTEKVQELNAKTDAKDIEAIKPYISEIQELVKKKHQDADAILFGSYSTGLAISSSGVDISINSSNIEDETSFLIALQVKLAEKGSVSLIESKKLPVITFKPNDQDLLFFISINNTTGIKSSNLIKKYTDKHMKISELVKVVKVWANENNLNKPSKGTYSGYEWTLLVIGFLQSLNILPLHTDGEISVVDISKSVGELFFRFVNFCYQLGGDIVCLKKGIVKSEAKTLMTVIDPIGDQVFTSRVKRNRKQGKIIVEFLVKTLENFSS</sequence>
<protein>
    <recommendedName>
        <fullName evidence="1">Poly(A) RNA polymerase mitochondrial-like central palm domain-containing protein</fullName>
    </recommendedName>
</protein>
<dbReference type="InterPro" id="IPR054708">
    <property type="entry name" value="MTPAP-like_central"/>
</dbReference>
<dbReference type="PANTHER" id="PTHR12271">
    <property type="entry name" value="POLY A POLYMERASE CID PAP -RELATED"/>
    <property type="match status" value="1"/>
</dbReference>
<dbReference type="CDD" id="cd05402">
    <property type="entry name" value="NT_PAP_TUTase"/>
    <property type="match status" value="1"/>
</dbReference>
<dbReference type="InterPro" id="IPR043519">
    <property type="entry name" value="NT_sf"/>
</dbReference>
<dbReference type="SUPFAM" id="SSF81301">
    <property type="entry name" value="Nucleotidyltransferase"/>
    <property type="match status" value="1"/>
</dbReference>
<dbReference type="Gene3D" id="3.30.460.10">
    <property type="entry name" value="Beta Polymerase, domain 2"/>
    <property type="match status" value="1"/>
</dbReference>
<gene>
    <name evidence="2" type="ORF">SteCoe_4901</name>
</gene>
<comment type="caution">
    <text evidence="2">The sequence shown here is derived from an EMBL/GenBank/DDBJ whole genome shotgun (WGS) entry which is preliminary data.</text>
</comment>
<dbReference type="GO" id="GO:0031123">
    <property type="term" value="P:RNA 3'-end processing"/>
    <property type="evidence" value="ECO:0007669"/>
    <property type="project" value="TreeGrafter"/>
</dbReference>
<dbReference type="SUPFAM" id="SSF81631">
    <property type="entry name" value="PAP/OAS1 substrate-binding domain"/>
    <property type="match status" value="1"/>
</dbReference>
<organism evidence="2 3">
    <name type="scientific">Stentor coeruleus</name>
    <dbReference type="NCBI Taxonomy" id="5963"/>
    <lineage>
        <taxon>Eukaryota</taxon>
        <taxon>Sar</taxon>
        <taxon>Alveolata</taxon>
        <taxon>Ciliophora</taxon>
        <taxon>Postciliodesmatophora</taxon>
        <taxon>Heterotrichea</taxon>
        <taxon>Heterotrichida</taxon>
        <taxon>Stentoridae</taxon>
        <taxon>Stentor</taxon>
    </lineage>
</organism>
<dbReference type="OrthoDB" id="415620at2759"/>
<dbReference type="PANTHER" id="PTHR12271:SF40">
    <property type="entry name" value="POLY(A) RNA POLYMERASE GLD2"/>
    <property type="match status" value="1"/>
</dbReference>
<feature type="domain" description="Poly(A) RNA polymerase mitochondrial-like central palm" evidence="1">
    <location>
        <begin position="385"/>
        <end position="503"/>
    </location>
</feature>
<evidence type="ECO:0000313" key="2">
    <source>
        <dbReference type="EMBL" id="OMJ92349.1"/>
    </source>
</evidence>
<name>A0A1R2CTJ9_9CILI</name>
<dbReference type="Proteomes" id="UP000187209">
    <property type="component" value="Unassembled WGS sequence"/>
</dbReference>
<evidence type="ECO:0000313" key="3">
    <source>
        <dbReference type="Proteomes" id="UP000187209"/>
    </source>
</evidence>
<keyword evidence="3" id="KW-1185">Reference proteome</keyword>